<feature type="region of interest" description="Disordered" evidence="1">
    <location>
        <begin position="1"/>
        <end position="22"/>
    </location>
</feature>
<dbReference type="EMBL" id="GL435343">
    <property type="protein sequence ID" value="EFN73446.1"/>
    <property type="molecule type" value="Genomic_DNA"/>
</dbReference>
<evidence type="ECO:0000313" key="3">
    <source>
        <dbReference type="Proteomes" id="UP000000311"/>
    </source>
</evidence>
<accession>E1ZZF4</accession>
<gene>
    <name evidence="2" type="ORF">EAG_11722</name>
</gene>
<keyword evidence="3" id="KW-1185">Reference proteome</keyword>
<proteinExistence type="predicted"/>
<feature type="compositionally biased region" description="Acidic residues" evidence="1">
    <location>
        <begin position="1"/>
        <end position="19"/>
    </location>
</feature>
<evidence type="ECO:0000313" key="2">
    <source>
        <dbReference type="EMBL" id="EFN73446.1"/>
    </source>
</evidence>
<dbReference type="Proteomes" id="UP000000311">
    <property type="component" value="Unassembled WGS sequence"/>
</dbReference>
<dbReference type="InParanoid" id="E1ZZF4"/>
<organism evidence="3">
    <name type="scientific">Camponotus floridanus</name>
    <name type="common">Florida carpenter ant</name>
    <dbReference type="NCBI Taxonomy" id="104421"/>
    <lineage>
        <taxon>Eukaryota</taxon>
        <taxon>Metazoa</taxon>
        <taxon>Ecdysozoa</taxon>
        <taxon>Arthropoda</taxon>
        <taxon>Hexapoda</taxon>
        <taxon>Insecta</taxon>
        <taxon>Pterygota</taxon>
        <taxon>Neoptera</taxon>
        <taxon>Endopterygota</taxon>
        <taxon>Hymenoptera</taxon>
        <taxon>Apocrita</taxon>
        <taxon>Aculeata</taxon>
        <taxon>Formicoidea</taxon>
        <taxon>Formicidae</taxon>
        <taxon>Formicinae</taxon>
        <taxon>Camponotus</taxon>
    </lineage>
</organism>
<protein>
    <submittedName>
        <fullName evidence="2">Uncharacterized protein</fullName>
    </submittedName>
</protein>
<reference evidence="2 3" key="1">
    <citation type="journal article" date="2010" name="Science">
        <title>Genomic comparison of the ants Camponotus floridanus and Harpegnathos saltator.</title>
        <authorList>
            <person name="Bonasio R."/>
            <person name="Zhang G."/>
            <person name="Ye C."/>
            <person name="Mutti N.S."/>
            <person name="Fang X."/>
            <person name="Qin N."/>
            <person name="Donahue G."/>
            <person name="Yang P."/>
            <person name="Li Q."/>
            <person name="Li C."/>
            <person name="Zhang P."/>
            <person name="Huang Z."/>
            <person name="Berger S.L."/>
            <person name="Reinberg D."/>
            <person name="Wang J."/>
            <person name="Liebig J."/>
        </authorList>
    </citation>
    <scope>NUCLEOTIDE SEQUENCE [LARGE SCALE GENOMIC DNA]</scope>
    <source>
        <strain evidence="3">C129</strain>
    </source>
</reference>
<sequence>MTHLADDDDNDNSGSDDEGAIPFILLENESELAREEAPDVDLRICQFLGERERTAENSVARTQRDED</sequence>
<name>E1ZZF4_CAMFO</name>
<evidence type="ECO:0000256" key="1">
    <source>
        <dbReference type="SAM" id="MobiDB-lite"/>
    </source>
</evidence>
<dbReference type="AlphaFoldDB" id="E1ZZF4"/>